<keyword evidence="4" id="KW-1185">Reference proteome</keyword>
<keyword evidence="1" id="KW-0233">DNA recombination</keyword>
<sequence length="239" mass="27085">MRTATGVSSNQPAIEWTDRHRWALTTRHTHEDVLTDRQFEFLLEACSTLSAPHDFEARFICLIVGRLGLRAGEIAHFQTAWVNGDRRTIRIPQHEPCRCGYCRRQARQEATHNDDLSVEDAVASRWHPKTVASARLIPFDLSLRLELCIERFANRYDAFPRSRSTINRRVQAAASAADLSGRVYPHCLRATAASYHAYKGVARVPLQALMGWGDLATAQKYIRISGTATADALRRVHHR</sequence>
<dbReference type="InterPro" id="IPR011010">
    <property type="entry name" value="DNA_brk_join_enz"/>
</dbReference>
<evidence type="ECO:0000313" key="4">
    <source>
        <dbReference type="Proteomes" id="UP001596408"/>
    </source>
</evidence>
<dbReference type="AlphaFoldDB" id="A0ABD5U0R3"/>
<dbReference type="InterPro" id="IPR002104">
    <property type="entry name" value="Integrase_catalytic"/>
</dbReference>
<comment type="caution">
    <text evidence="3">The sequence shown here is derived from an EMBL/GenBank/DDBJ whole genome shotgun (WGS) entry which is preliminary data.</text>
</comment>
<dbReference type="InterPro" id="IPR013762">
    <property type="entry name" value="Integrase-like_cat_sf"/>
</dbReference>
<dbReference type="PROSITE" id="PS51898">
    <property type="entry name" value="TYR_RECOMBINASE"/>
    <property type="match status" value="1"/>
</dbReference>
<reference evidence="3 4" key="1">
    <citation type="journal article" date="2019" name="Int. J. Syst. Evol. Microbiol.">
        <title>The Global Catalogue of Microorganisms (GCM) 10K type strain sequencing project: providing services to taxonomists for standard genome sequencing and annotation.</title>
        <authorList>
            <consortium name="The Broad Institute Genomics Platform"/>
            <consortium name="The Broad Institute Genome Sequencing Center for Infectious Disease"/>
            <person name="Wu L."/>
            <person name="Ma J."/>
        </authorList>
    </citation>
    <scope>NUCLEOTIDE SEQUENCE [LARGE SCALE GENOMIC DNA]</scope>
    <source>
        <strain evidence="3 4">YIM 94188</strain>
    </source>
</reference>
<dbReference type="Pfam" id="PF00589">
    <property type="entry name" value="Phage_integrase"/>
    <property type="match status" value="1"/>
</dbReference>
<dbReference type="Gene3D" id="1.10.443.10">
    <property type="entry name" value="Intergrase catalytic core"/>
    <property type="match status" value="1"/>
</dbReference>
<proteinExistence type="predicted"/>
<evidence type="ECO:0000313" key="3">
    <source>
        <dbReference type="EMBL" id="MFC6826475.1"/>
    </source>
</evidence>
<dbReference type="CDD" id="cd00397">
    <property type="entry name" value="DNA_BRE_C"/>
    <property type="match status" value="1"/>
</dbReference>
<feature type="domain" description="Tyr recombinase" evidence="2">
    <location>
        <begin position="29"/>
        <end position="238"/>
    </location>
</feature>
<protein>
    <submittedName>
        <fullName evidence="3">Tyrosine-type recombinase/integrase</fullName>
    </submittedName>
</protein>
<accession>A0ABD5U0R3</accession>
<evidence type="ECO:0000259" key="2">
    <source>
        <dbReference type="PROSITE" id="PS51898"/>
    </source>
</evidence>
<dbReference type="RefSeq" id="WP_379699911.1">
    <property type="nucleotide sequence ID" value="NZ_JBHSXH010000015.1"/>
</dbReference>
<evidence type="ECO:0000256" key="1">
    <source>
        <dbReference type="ARBA" id="ARBA00023172"/>
    </source>
</evidence>
<dbReference type="SUPFAM" id="SSF56349">
    <property type="entry name" value="DNA breaking-rejoining enzymes"/>
    <property type="match status" value="1"/>
</dbReference>
<name>A0ABD5U0R3_9EURY</name>
<dbReference type="EMBL" id="JBHSXH010000015">
    <property type="protein sequence ID" value="MFC6826475.1"/>
    <property type="molecule type" value="Genomic_DNA"/>
</dbReference>
<dbReference type="GO" id="GO:0006310">
    <property type="term" value="P:DNA recombination"/>
    <property type="evidence" value="ECO:0007669"/>
    <property type="project" value="UniProtKB-KW"/>
</dbReference>
<organism evidence="3 4">
    <name type="scientific">Halopelagius fulvigenes</name>
    <dbReference type="NCBI Taxonomy" id="1198324"/>
    <lineage>
        <taxon>Archaea</taxon>
        <taxon>Methanobacteriati</taxon>
        <taxon>Methanobacteriota</taxon>
        <taxon>Stenosarchaea group</taxon>
        <taxon>Halobacteria</taxon>
        <taxon>Halobacteriales</taxon>
        <taxon>Haloferacaceae</taxon>
    </lineage>
</organism>
<dbReference type="Proteomes" id="UP001596408">
    <property type="component" value="Unassembled WGS sequence"/>
</dbReference>
<gene>
    <name evidence="3" type="ORF">ACFQEV_15940</name>
</gene>